<gene>
    <name evidence="2" type="ORF">E8E13_002205</name>
</gene>
<dbReference type="InterPro" id="IPR052729">
    <property type="entry name" value="Acyl/Acetyltrans_Enzymes"/>
</dbReference>
<reference evidence="2" key="1">
    <citation type="submission" date="2019-04" db="EMBL/GenBank/DDBJ databases">
        <title>Sequencing of skin fungus with MAO and IRED activity.</title>
        <authorList>
            <person name="Marsaioli A.J."/>
            <person name="Bonatto J.M.C."/>
            <person name="Reis Junior O."/>
        </authorList>
    </citation>
    <scope>NUCLEOTIDE SEQUENCE</scope>
    <source>
        <strain evidence="2">30M1</strain>
    </source>
</reference>
<protein>
    <recommendedName>
        <fullName evidence="1">YitH/HolE acetyltransferase (GNAT) domain-containing protein</fullName>
    </recommendedName>
</protein>
<evidence type="ECO:0000313" key="2">
    <source>
        <dbReference type="EMBL" id="KAF2994188.1"/>
    </source>
</evidence>
<dbReference type="Gene3D" id="3.40.630.30">
    <property type="match status" value="1"/>
</dbReference>
<dbReference type="PANTHER" id="PTHR47237">
    <property type="entry name" value="SLL0310 PROTEIN"/>
    <property type="match status" value="1"/>
</dbReference>
<dbReference type="AlphaFoldDB" id="A0A9P4T4J0"/>
<proteinExistence type="predicted"/>
<keyword evidence="3" id="KW-1185">Reference proteome</keyword>
<organism evidence="2 3">
    <name type="scientific">Curvularia kusanoi</name>
    <name type="common">Cochliobolus kusanoi</name>
    <dbReference type="NCBI Taxonomy" id="90978"/>
    <lineage>
        <taxon>Eukaryota</taxon>
        <taxon>Fungi</taxon>
        <taxon>Dikarya</taxon>
        <taxon>Ascomycota</taxon>
        <taxon>Pezizomycotina</taxon>
        <taxon>Dothideomycetes</taxon>
        <taxon>Pleosporomycetidae</taxon>
        <taxon>Pleosporales</taxon>
        <taxon>Pleosporineae</taxon>
        <taxon>Pleosporaceae</taxon>
        <taxon>Curvularia</taxon>
    </lineage>
</organism>
<dbReference type="Gene3D" id="3.40.630.90">
    <property type="match status" value="1"/>
</dbReference>
<dbReference type="OrthoDB" id="5771378at2759"/>
<accession>A0A9P4T4J0</accession>
<comment type="caution">
    <text evidence="2">The sequence shown here is derived from an EMBL/GenBank/DDBJ whole genome shotgun (WGS) entry which is preliminary data.</text>
</comment>
<evidence type="ECO:0000259" key="1">
    <source>
        <dbReference type="Pfam" id="PF18014"/>
    </source>
</evidence>
<evidence type="ECO:0000313" key="3">
    <source>
        <dbReference type="Proteomes" id="UP000801428"/>
    </source>
</evidence>
<dbReference type="InterPro" id="IPR041496">
    <property type="entry name" value="YitH/HolE_GNAT"/>
</dbReference>
<feature type="domain" description="YitH/HolE acetyltransferase (GNAT)" evidence="1">
    <location>
        <begin position="199"/>
        <end position="275"/>
    </location>
</feature>
<dbReference type="PANTHER" id="PTHR47237:SF1">
    <property type="entry name" value="SLL0310 PROTEIN"/>
    <property type="match status" value="1"/>
</dbReference>
<sequence>MPPPSPPHTIHPSRSLSETTSLWYPLIHTLGWNRSLADGPMHYHAALDGSTWLLVSLQAPNPDTYPLGTSDPQYKADTKTASSPQGCILALPYPNGTGWIGFFLMNEAQRGRGMGGTLWRGMDAVWEREGVTTIGLDGVEEQVPTYTRRGFVDVGRIPLMMCSAARVAKFSAGGSVGEEKAVPEGRFVDARKVDREVIRRLDERLTGLDRQRYWVTSDLWDREGVFGFAYFSPSSSSELSGFVLVRACDEGHRIGPLFAPDPAVAIHLLKIVMQHPSITASWSSGSLIAEAFGANAMAKDVFEELGWEYAGVEYHRMWYQGRVPEPQQEGGLGTKCMFAVFDAACG</sequence>
<dbReference type="EMBL" id="SWKU01000043">
    <property type="protein sequence ID" value="KAF2994188.1"/>
    <property type="molecule type" value="Genomic_DNA"/>
</dbReference>
<dbReference type="Pfam" id="PF18014">
    <property type="entry name" value="Acetyltransf_18"/>
    <property type="match status" value="1"/>
</dbReference>
<dbReference type="InterPro" id="IPR016181">
    <property type="entry name" value="Acyl_CoA_acyltransferase"/>
</dbReference>
<dbReference type="SUPFAM" id="SSF55729">
    <property type="entry name" value="Acyl-CoA N-acyltransferases (Nat)"/>
    <property type="match status" value="1"/>
</dbReference>
<dbReference type="Proteomes" id="UP000801428">
    <property type="component" value="Unassembled WGS sequence"/>
</dbReference>
<name>A0A9P4T4J0_CURKU</name>